<reference evidence="2" key="1">
    <citation type="journal article" date="2022" name="Mol. Ecol. Resour.">
        <title>The genomes of chicory, endive, great burdock and yacon provide insights into Asteraceae palaeo-polyploidization history and plant inulin production.</title>
        <authorList>
            <person name="Fan W."/>
            <person name="Wang S."/>
            <person name="Wang H."/>
            <person name="Wang A."/>
            <person name="Jiang F."/>
            <person name="Liu H."/>
            <person name="Zhao H."/>
            <person name="Xu D."/>
            <person name="Zhang Y."/>
        </authorList>
    </citation>
    <scope>NUCLEOTIDE SEQUENCE [LARGE SCALE GENOMIC DNA]</scope>
    <source>
        <strain evidence="2">cv. Niubang</strain>
    </source>
</reference>
<name>A0ACB8Y4J5_ARCLA</name>
<proteinExistence type="predicted"/>
<sequence length="313" mass="35779">MGFKGQAAVEAEVKVAPLINENKRLYNEQLNAKEYILETIRLNRVMLESDVPLERICMVELREGADDTLKMECNYKGELALAHQECAIKWFSIKGNKTCERSQSRVLRANGAMHQHEILDTGCGDVPVLVIESMLAYFCFLEQLLVVKLDFLYPSEGIHRRWDNDYYITSAAATWDQISLILSVPRCKPGDVCDETQETLRISQLPSTHVKDDRRKFIWEEVSYLERWWSDASYGKRESFTNLVQNGQLEIVGSGWVINDEVTSISEARIFLDISPLQEHSLSDGRPTLSVHVAILLYYALQLRLSLSGNTKE</sequence>
<comment type="caution">
    <text evidence="1">The sequence shown here is derived from an EMBL/GenBank/DDBJ whole genome shotgun (WGS) entry which is preliminary data.</text>
</comment>
<evidence type="ECO:0000313" key="1">
    <source>
        <dbReference type="EMBL" id="KAI3678533.1"/>
    </source>
</evidence>
<accession>A0ACB8Y4J5</accession>
<evidence type="ECO:0000313" key="2">
    <source>
        <dbReference type="Proteomes" id="UP001055879"/>
    </source>
</evidence>
<protein>
    <submittedName>
        <fullName evidence="1">Uncharacterized protein</fullName>
    </submittedName>
</protein>
<gene>
    <name evidence="1" type="ORF">L6452_37829</name>
</gene>
<dbReference type="EMBL" id="CM042060">
    <property type="protein sequence ID" value="KAI3678533.1"/>
    <property type="molecule type" value="Genomic_DNA"/>
</dbReference>
<organism evidence="1 2">
    <name type="scientific">Arctium lappa</name>
    <name type="common">Greater burdock</name>
    <name type="synonym">Lappa major</name>
    <dbReference type="NCBI Taxonomy" id="4217"/>
    <lineage>
        <taxon>Eukaryota</taxon>
        <taxon>Viridiplantae</taxon>
        <taxon>Streptophyta</taxon>
        <taxon>Embryophyta</taxon>
        <taxon>Tracheophyta</taxon>
        <taxon>Spermatophyta</taxon>
        <taxon>Magnoliopsida</taxon>
        <taxon>eudicotyledons</taxon>
        <taxon>Gunneridae</taxon>
        <taxon>Pentapetalae</taxon>
        <taxon>asterids</taxon>
        <taxon>campanulids</taxon>
        <taxon>Asterales</taxon>
        <taxon>Asteraceae</taxon>
        <taxon>Carduoideae</taxon>
        <taxon>Cardueae</taxon>
        <taxon>Arctiinae</taxon>
        <taxon>Arctium</taxon>
    </lineage>
</organism>
<reference evidence="1 2" key="2">
    <citation type="journal article" date="2022" name="Mol. Ecol. Resour.">
        <title>The genomes of chicory, endive, great burdock and yacon provide insights into Asteraceae paleo-polyploidization history and plant inulin production.</title>
        <authorList>
            <person name="Fan W."/>
            <person name="Wang S."/>
            <person name="Wang H."/>
            <person name="Wang A."/>
            <person name="Jiang F."/>
            <person name="Liu H."/>
            <person name="Zhao H."/>
            <person name="Xu D."/>
            <person name="Zhang Y."/>
        </authorList>
    </citation>
    <scope>NUCLEOTIDE SEQUENCE [LARGE SCALE GENOMIC DNA]</scope>
    <source>
        <strain evidence="2">cv. Niubang</strain>
    </source>
</reference>
<keyword evidence="2" id="KW-1185">Reference proteome</keyword>
<dbReference type="Proteomes" id="UP001055879">
    <property type="component" value="Linkage Group LG14"/>
</dbReference>